<evidence type="ECO:0000259" key="5">
    <source>
        <dbReference type="Pfam" id="PF03668"/>
    </source>
</evidence>
<dbReference type="Pfam" id="PF22740">
    <property type="entry name" value="PapZ_C"/>
    <property type="match status" value="1"/>
</dbReference>
<evidence type="ECO:0000313" key="7">
    <source>
        <dbReference type="EMBL" id="SNV39341.1"/>
    </source>
</evidence>
<sequence length="298" mass="32600">MDTVTTTTNPDGSRPPQRVAVITGMSGAGRRTAAHAMEDLGWYVVDNLPPTMLTALCDEVDSHGIRLLAVVADVRTRSLFDSLGDALSQLRDRGIDPEILFLEATDETIVKRQESSRRPLPLQRGGHLLEAIALERRMLSTLRADADLVIDTSGITTRQLAQRIDHAFAVDETTGLAYQVMSFGFKRGVPVDADLVFDVRFLPNPFWVPELRPKTGLSPDVSSYVLAQPGAVDFVAGVDQLLTGMEDGYLREGKKQVTVAIGCTGGKHRSTAITEELAARLRSRGRRTAVLHRDLGRE</sequence>
<accession>A0A239WXV9</accession>
<keyword evidence="3 4" id="KW-0342">GTP-binding</keyword>
<feature type="binding site" evidence="4">
    <location>
        <begin position="73"/>
        <end position="76"/>
    </location>
    <ligand>
        <name>GTP</name>
        <dbReference type="ChEBI" id="CHEBI:37565"/>
    </ligand>
</feature>
<name>A0A239WXV9_9ACTN</name>
<dbReference type="SUPFAM" id="SSF52540">
    <property type="entry name" value="P-loop containing nucleoside triphosphate hydrolases"/>
    <property type="match status" value="1"/>
</dbReference>
<dbReference type="PANTHER" id="PTHR30448">
    <property type="entry name" value="RNASE ADAPTER PROTEIN RAPZ"/>
    <property type="match status" value="1"/>
</dbReference>
<dbReference type="eggNOG" id="COG1660">
    <property type="taxonomic scope" value="Bacteria"/>
</dbReference>
<dbReference type="KEGG" id="cgrn:4412665_01747"/>
<dbReference type="InterPro" id="IPR053930">
    <property type="entry name" value="RapZ-like_N"/>
</dbReference>
<dbReference type="GO" id="GO:0005525">
    <property type="term" value="F:GTP binding"/>
    <property type="evidence" value="ECO:0007669"/>
    <property type="project" value="UniProtKB-UniRule"/>
</dbReference>
<dbReference type="GO" id="GO:0005524">
    <property type="term" value="F:ATP binding"/>
    <property type="evidence" value="ECO:0007669"/>
    <property type="project" value="UniProtKB-UniRule"/>
</dbReference>
<feature type="domain" description="RapZ C-terminal" evidence="6">
    <location>
        <begin position="179"/>
        <end position="295"/>
    </location>
</feature>
<dbReference type="Gene3D" id="3.40.50.300">
    <property type="entry name" value="P-loop containing nucleotide triphosphate hydrolases"/>
    <property type="match status" value="1"/>
</dbReference>
<organism evidence="7 8">
    <name type="scientific">Cutibacterium granulosum</name>
    <dbReference type="NCBI Taxonomy" id="33011"/>
    <lineage>
        <taxon>Bacteria</taxon>
        <taxon>Bacillati</taxon>
        <taxon>Actinomycetota</taxon>
        <taxon>Actinomycetes</taxon>
        <taxon>Propionibacteriales</taxon>
        <taxon>Propionibacteriaceae</taxon>
        <taxon>Cutibacterium</taxon>
    </lineage>
</organism>
<feature type="binding site" evidence="4">
    <location>
        <begin position="24"/>
        <end position="31"/>
    </location>
    <ligand>
        <name>ATP</name>
        <dbReference type="ChEBI" id="CHEBI:30616"/>
    </ligand>
</feature>
<dbReference type="InterPro" id="IPR027417">
    <property type="entry name" value="P-loop_NTPase"/>
</dbReference>
<keyword evidence="2 4" id="KW-0067">ATP-binding</keyword>
<dbReference type="Pfam" id="PF03668">
    <property type="entry name" value="RapZ-like_N"/>
    <property type="match status" value="1"/>
</dbReference>
<evidence type="ECO:0000256" key="4">
    <source>
        <dbReference type="HAMAP-Rule" id="MF_00636"/>
    </source>
</evidence>
<feature type="domain" description="RapZ-like N-terminal" evidence="5">
    <location>
        <begin position="19"/>
        <end position="171"/>
    </location>
</feature>
<proteinExistence type="inferred from homology"/>
<reference evidence="7 8" key="1">
    <citation type="submission" date="2017-06" db="EMBL/GenBank/DDBJ databases">
        <authorList>
            <consortium name="Pathogen Informatics"/>
        </authorList>
    </citation>
    <scope>NUCLEOTIDE SEQUENCE [LARGE SCALE GENOMIC DNA]</scope>
    <source>
        <strain evidence="7 8">NCTC11865</strain>
    </source>
</reference>
<gene>
    <name evidence="7" type="primary">yvcJ</name>
    <name evidence="7" type="ORF">SAMEA4412665_01747</name>
</gene>
<dbReference type="Proteomes" id="UP000215332">
    <property type="component" value="Chromosome 1"/>
</dbReference>
<dbReference type="InterPro" id="IPR053931">
    <property type="entry name" value="RapZ_C"/>
</dbReference>
<dbReference type="InterPro" id="IPR005337">
    <property type="entry name" value="RapZ-like"/>
</dbReference>
<dbReference type="NCBIfam" id="NF003828">
    <property type="entry name" value="PRK05416.1"/>
    <property type="match status" value="1"/>
</dbReference>
<evidence type="ECO:0000256" key="1">
    <source>
        <dbReference type="ARBA" id="ARBA00022741"/>
    </source>
</evidence>
<evidence type="ECO:0000256" key="3">
    <source>
        <dbReference type="ARBA" id="ARBA00023134"/>
    </source>
</evidence>
<evidence type="ECO:0000259" key="6">
    <source>
        <dbReference type="Pfam" id="PF22740"/>
    </source>
</evidence>
<dbReference type="PIRSF" id="PIRSF005052">
    <property type="entry name" value="P-loopkin"/>
    <property type="match status" value="1"/>
</dbReference>
<protein>
    <submittedName>
        <fullName evidence="7">GlmZ(SRNA)-inactivating NTPase</fullName>
    </submittedName>
</protein>
<keyword evidence="1 4" id="KW-0547">Nucleotide-binding</keyword>
<dbReference type="GeneID" id="85154275"/>
<dbReference type="RefSeq" id="WP_021104347.1">
    <property type="nucleotide sequence ID" value="NZ_AP026710.1"/>
</dbReference>
<dbReference type="EMBL" id="LT906441">
    <property type="protein sequence ID" value="SNV39341.1"/>
    <property type="molecule type" value="Genomic_DNA"/>
</dbReference>
<evidence type="ECO:0000256" key="2">
    <source>
        <dbReference type="ARBA" id="ARBA00022840"/>
    </source>
</evidence>
<dbReference type="PANTHER" id="PTHR30448:SF0">
    <property type="entry name" value="RNASE ADAPTER PROTEIN RAPZ"/>
    <property type="match status" value="1"/>
</dbReference>
<dbReference type="HAMAP" id="MF_00636">
    <property type="entry name" value="RapZ_like"/>
    <property type="match status" value="1"/>
</dbReference>
<evidence type="ECO:0000313" key="8">
    <source>
        <dbReference type="Proteomes" id="UP000215332"/>
    </source>
</evidence>
<dbReference type="AlphaFoldDB" id="A0A239WXV9"/>